<dbReference type="InterPro" id="IPR011990">
    <property type="entry name" value="TPR-like_helical_dom_sf"/>
</dbReference>
<comment type="caution">
    <text evidence="2">The sequence shown here is derived from an EMBL/GenBank/DDBJ whole genome shotgun (WGS) entry which is preliminary data.</text>
</comment>
<accession>A0A7W6FS28</accession>
<evidence type="ECO:0000256" key="1">
    <source>
        <dbReference type="SAM" id="SignalP"/>
    </source>
</evidence>
<dbReference type="Proteomes" id="UP000571950">
    <property type="component" value="Unassembled WGS sequence"/>
</dbReference>
<keyword evidence="3" id="KW-1185">Reference proteome</keyword>
<reference evidence="2 3" key="1">
    <citation type="submission" date="2020-08" db="EMBL/GenBank/DDBJ databases">
        <title>Genomic Encyclopedia of Type Strains, Phase IV (KMG-IV): sequencing the most valuable type-strain genomes for metagenomic binning, comparative biology and taxonomic classification.</title>
        <authorList>
            <person name="Goeker M."/>
        </authorList>
    </citation>
    <scope>NUCLEOTIDE SEQUENCE [LARGE SCALE GENOMIC DNA]</scope>
    <source>
        <strain evidence="2 3">DSM 26189</strain>
    </source>
</reference>
<evidence type="ECO:0000313" key="2">
    <source>
        <dbReference type="EMBL" id="MBB3927629.1"/>
    </source>
</evidence>
<proteinExistence type="predicted"/>
<sequence length="306" mass="32619">MRHTLKNITALASVALIALPALNTAWAADSTPVETRVDRLEKEMRAVQRKVFPAGVPVQPDIVTQPTVSEAVPSSTPVSDLMARVTSLEGQLASITGQVEQNSYKLRQLEERIDKMKTEMTAAPAPALSATQPLAASATAKPAPAPAATAKPAAAAAVAGDTRKTAVAAIEQPSTGNAANDAYTYGYRLWEAKFYPEAQAQLKTTVEKYGSTSVGSRAQNLLGRAYLDDGKPALASVAFYENYQKRPNGDRAAQSLAYLGEALIQLKKPADACKVYKELEDSYGSTLTSDLRSMMEKGRVRAKCAA</sequence>
<dbReference type="EMBL" id="JACIDT010000013">
    <property type="protein sequence ID" value="MBB3927629.1"/>
    <property type="molecule type" value="Genomic_DNA"/>
</dbReference>
<feature type="chain" id="PRO_5031423560" evidence="1">
    <location>
        <begin position="28"/>
        <end position="306"/>
    </location>
</feature>
<gene>
    <name evidence="2" type="ORF">GGR43_003361</name>
</gene>
<dbReference type="SUPFAM" id="SSF48452">
    <property type="entry name" value="TPR-like"/>
    <property type="match status" value="1"/>
</dbReference>
<dbReference type="Gene3D" id="1.20.5.340">
    <property type="match status" value="1"/>
</dbReference>
<protein>
    <submittedName>
        <fullName evidence="2">TolA-binding protein</fullName>
    </submittedName>
</protein>
<evidence type="ECO:0000313" key="3">
    <source>
        <dbReference type="Proteomes" id="UP000571950"/>
    </source>
</evidence>
<dbReference type="Gene3D" id="1.25.40.10">
    <property type="entry name" value="Tetratricopeptide repeat domain"/>
    <property type="match status" value="1"/>
</dbReference>
<keyword evidence="1" id="KW-0732">Signal</keyword>
<dbReference type="AlphaFoldDB" id="A0A7W6FS28"/>
<name>A0A7W6FS28_9SPHN</name>
<organism evidence="2 3">
    <name type="scientific">Sphingobium jiangsuense</name>
    <dbReference type="NCBI Taxonomy" id="870476"/>
    <lineage>
        <taxon>Bacteria</taxon>
        <taxon>Pseudomonadati</taxon>
        <taxon>Pseudomonadota</taxon>
        <taxon>Alphaproteobacteria</taxon>
        <taxon>Sphingomonadales</taxon>
        <taxon>Sphingomonadaceae</taxon>
        <taxon>Sphingobium</taxon>
    </lineage>
</organism>
<feature type="signal peptide" evidence="1">
    <location>
        <begin position="1"/>
        <end position="27"/>
    </location>
</feature>
<dbReference type="RefSeq" id="WP_188073096.1">
    <property type="nucleotide sequence ID" value="NZ_JACIDT010000013.1"/>
</dbReference>